<organism evidence="4 5">
    <name type="scientific">Streptomyces buecherae</name>
    <dbReference type="NCBI Taxonomy" id="2763006"/>
    <lineage>
        <taxon>Bacteria</taxon>
        <taxon>Bacillati</taxon>
        <taxon>Actinomycetota</taxon>
        <taxon>Actinomycetes</taxon>
        <taxon>Kitasatosporales</taxon>
        <taxon>Streptomycetaceae</taxon>
        <taxon>Streptomyces</taxon>
    </lineage>
</organism>
<reference evidence="4 5" key="1">
    <citation type="submission" date="2020-06" db="EMBL/GenBank/DDBJ databases">
        <title>Genome mining for natural products.</title>
        <authorList>
            <person name="Zhang B."/>
            <person name="Shi J."/>
            <person name="Ge H."/>
        </authorList>
    </citation>
    <scope>NUCLEOTIDE SEQUENCE [LARGE SCALE GENOMIC DNA]</scope>
    <source>
        <strain evidence="4 5">NA00687</strain>
    </source>
</reference>
<evidence type="ECO:0000256" key="1">
    <source>
        <dbReference type="ARBA" id="ARBA00022603"/>
    </source>
</evidence>
<dbReference type="PANTHER" id="PTHR44942:SF4">
    <property type="entry name" value="METHYLTRANSFERASE TYPE 11 DOMAIN-CONTAINING PROTEIN"/>
    <property type="match status" value="1"/>
</dbReference>
<evidence type="ECO:0000259" key="3">
    <source>
        <dbReference type="Pfam" id="PF13649"/>
    </source>
</evidence>
<dbReference type="InterPro" id="IPR041698">
    <property type="entry name" value="Methyltransf_25"/>
</dbReference>
<dbReference type="EMBL" id="CP054929">
    <property type="protein sequence ID" value="QKW49156.1"/>
    <property type="molecule type" value="Genomic_DNA"/>
</dbReference>
<keyword evidence="2 4" id="KW-0808">Transferase</keyword>
<keyword evidence="5" id="KW-1185">Reference proteome</keyword>
<name>A0A7H8N443_9ACTN</name>
<dbReference type="Pfam" id="PF13649">
    <property type="entry name" value="Methyltransf_25"/>
    <property type="match status" value="1"/>
</dbReference>
<gene>
    <name evidence="4" type="ORF">HUT08_05895</name>
</gene>
<keyword evidence="1 4" id="KW-0489">Methyltransferase</keyword>
<dbReference type="InterPro" id="IPR029063">
    <property type="entry name" value="SAM-dependent_MTases_sf"/>
</dbReference>
<proteinExistence type="predicted"/>
<dbReference type="GO" id="GO:0032259">
    <property type="term" value="P:methylation"/>
    <property type="evidence" value="ECO:0007669"/>
    <property type="project" value="UniProtKB-KW"/>
</dbReference>
<accession>A0A7H8N443</accession>
<dbReference type="Gene3D" id="3.40.50.150">
    <property type="entry name" value="Vaccinia Virus protein VP39"/>
    <property type="match status" value="1"/>
</dbReference>
<dbReference type="RefSeq" id="WP_176160889.1">
    <property type="nucleotide sequence ID" value="NZ_CP054929.1"/>
</dbReference>
<dbReference type="GO" id="GO:0008168">
    <property type="term" value="F:methyltransferase activity"/>
    <property type="evidence" value="ECO:0007669"/>
    <property type="project" value="UniProtKB-KW"/>
</dbReference>
<feature type="domain" description="Methyltransferase" evidence="3">
    <location>
        <begin position="53"/>
        <end position="142"/>
    </location>
</feature>
<dbReference type="InterPro" id="IPR051052">
    <property type="entry name" value="Diverse_substrate_MTase"/>
</dbReference>
<dbReference type="SUPFAM" id="SSF53335">
    <property type="entry name" value="S-adenosyl-L-methionine-dependent methyltransferases"/>
    <property type="match status" value="1"/>
</dbReference>
<dbReference type="Proteomes" id="UP000509303">
    <property type="component" value="Chromosome"/>
</dbReference>
<sequence>MTESTGYVRAWEEYWRDAPTEPGGILWDAPAQHTAGLHLPLFQAEFDPELPLLDVGCGNGTQSRYLAQHFDRVIGVDLSHAAVARARADDPAGVASYRQLDAANLPAVRALHAELGDANIYLRGVLHQCDSRDLARVAEAIAVLTGARGRAFVVELAEEAGRVLRGLASGPDGPPPKLAAVFEHGIAPGEVSDQVVPDLLSAARLHCLASGELPLTTTEHAPDGALIVLPSAWWLVTRAA</sequence>
<protein>
    <submittedName>
        <fullName evidence="4">Class I SAM-dependent methyltransferase</fullName>
    </submittedName>
</protein>
<dbReference type="PANTHER" id="PTHR44942">
    <property type="entry name" value="METHYLTRANSF_11 DOMAIN-CONTAINING PROTEIN"/>
    <property type="match status" value="1"/>
</dbReference>
<evidence type="ECO:0000313" key="4">
    <source>
        <dbReference type="EMBL" id="QKW49156.1"/>
    </source>
</evidence>
<evidence type="ECO:0000256" key="2">
    <source>
        <dbReference type="ARBA" id="ARBA00022679"/>
    </source>
</evidence>
<evidence type="ECO:0000313" key="5">
    <source>
        <dbReference type="Proteomes" id="UP000509303"/>
    </source>
</evidence>
<dbReference type="AlphaFoldDB" id="A0A7H8N443"/>